<proteinExistence type="predicted"/>
<dbReference type="InterPro" id="IPR001650">
    <property type="entry name" value="Helicase_C-like"/>
</dbReference>
<dbReference type="SUPFAM" id="SSF52540">
    <property type="entry name" value="P-loop containing nucleoside triphosphate hydrolases"/>
    <property type="match status" value="1"/>
</dbReference>
<keyword evidence="3" id="KW-0150">Chloroplast</keyword>
<dbReference type="PANTHER" id="PTHR18934">
    <property type="entry name" value="ATP-DEPENDENT RNA HELICASE"/>
    <property type="match status" value="1"/>
</dbReference>
<evidence type="ECO:0000256" key="9">
    <source>
        <dbReference type="ARBA" id="ARBA00022884"/>
    </source>
</evidence>
<dbReference type="Gene3D" id="3.40.50.300">
    <property type="entry name" value="P-loop containing nucleotide triphosphate hydrolases"/>
    <property type="match status" value="2"/>
</dbReference>
<dbReference type="FunFam" id="3.40.50.300:FF:000819">
    <property type="entry name" value="ATP dependent RNA helicase, putative"/>
    <property type="match status" value="1"/>
</dbReference>
<dbReference type="SMART" id="SM00490">
    <property type="entry name" value="HELICc"/>
    <property type="match status" value="1"/>
</dbReference>
<feature type="region of interest" description="Disordered" evidence="12">
    <location>
        <begin position="599"/>
        <end position="624"/>
    </location>
</feature>
<comment type="catalytic activity">
    <reaction evidence="11">
        <text>ATP + H2O = ADP + phosphate + H(+)</text>
        <dbReference type="Rhea" id="RHEA:13065"/>
        <dbReference type="ChEBI" id="CHEBI:15377"/>
        <dbReference type="ChEBI" id="CHEBI:15378"/>
        <dbReference type="ChEBI" id="CHEBI:30616"/>
        <dbReference type="ChEBI" id="CHEBI:43474"/>
        <dbReference type="ChEBI" id="CHEBI:456216"/>
        <dbReference type="EC" id="3.6.4.13"/>
    </reaction>
</comment>
<keyword evidence="7" id="KW-0347">Helicase</keyword>
<dbReference type="CDD" id="cd17917">
    <property type="entry name" value="DEXHc_RHA-like"/>
    <property type="match status" value="1"/>
</dbReference>
<dbReference type="Pfam" id="PF21010">
    <property type="entry name" value="HA2_C"/>
    <property type="match status" value="1"/>
</dbReference>
<organism evidence="15 16">
    <name type="scientific">Kwoniella newhampshirensis</name>
    <dbReference type="NCBI Taxonomy" id="1651941"/>
    <lineage>
        <taxon>Eukaryota</taxon>
        <taxon>Fungi</taxon>
        <taxon>Dikarya</taxon>
        <taxon>Basidiomycota</taxon>
        <taxon>Agaricomycotina</taxon>
        <taxon>Tremellomycetes</taxon>
        <taxon>Tremellales</taxon>
        <taxon>Cryptococcaceae</taxon>
        <taxon>Kwoniella</taxon>
    </lineage>
</organism>
<evidence type="ECO:0000259" key="13">
    <source>
        <dbReference type="PROSITE" id="PS51192"/>
    </source>
</evidence>
<dbReference type="Pfam" id="PF07717">
    <property type="entry name" value="OB_NTP_bind"/>
    <property type="match status" value="1"/>
</dbReference>
<dbReference type="InterPro" id="IPR027417">
    <property type="entry name" value="P-loop_NTPase"/>
</dbReference>
<dbReference type="EMBL" id="JBCAWK010000003">
    <property type="protein sequence ID" value="KAK8864514.1"/>
    <property type="molecule type" value="Genomic_DNA"/>
</dbReference>
<dbReference type="GeneID" id="92179023"/>
<dbReference type="CDD" id="cd18791">
    <property type="entry name" value="SF2_C_RHA"/>
    <property type="match status" value="1"/>
</dbReference>
<feature type="compositionally biased region" description="Polar residues" evidence="12">
    <location>
        <begin position="905"/>
        <end position="918"/>
    </location>
</feature>
<keyword evidence="4" id="KW-0934">Plastid</keyword>
<accession>A0AAW0Z338</accession>
<keyword evidence="10" id="KW-0809">Transit peptide</keyword>
<evidence type="ECO:0000313" key="15">
    <source>
        <dbReference type="EMBL" id="KAK8864514.1"/>
    </source>
</evidence>
<dbReference type="Proteomes" id="UP001388673">
    <property type="component" value="Unassembled WGS sequence"/>
</dbReference>
<dbReference type="InterPro" id="IPR014001">
    <property type="entry name" value="Helicase_ATP-bd"/>
</dbReference>
<dbReference type="PANTHER" id="PTHR18934:SF145">
    <property type="entry name" value="ATP-DEPENDENT RNA HELICASE DHX57-RELATED"/>
    <property type="match status" value="1"/>
</dbReference>
<evidence type="ECO:0000256" key="3">
    <source>
        <dbReference type="ARBA" id="ARBA00022528"/>
    </source>
</evidence>
<evidence type="ECO:0000256" key="8">
    <source>
        <dbReference type="ARBA" id="ARBA00022840"/>
    </source>
</evidence>
<feature type="region of interest" description="Disordered" evidence="12">
    <location>
        <begin position="240"/>
        <end position="270"/>
    </location>
</feature>
<dbReference type="GO" id="GO:0003723">
    <property type="term" value="F:RNA binding"/>
    <property type="evidence" value="ECO:0007669"/>
    <property type="project" value="UniProtKB-KW"/>
</dbReference>
<feature type="domain" description="Helicase ATP-binding" evidence="13">
    <location>
        <begin position="664"/>
        <end position="842"/>
    </location>
</feature>
<evidence type="ECO:0000259" key="14">
    <source>
        <dbReference type="PROSITE" id="PS51194"/>
    </source>
</evidence>
<protein>
    <recommendedName>
        <fullName evidence="2">RNA helicase</fullName>
        <ecNumber evidence="2">3.6.4.13</ecNumber>
    </recommendedName>
</protein>
<dbReference type="GO" id="GO:0005524">
    <property type="term" value="F:ATP binding"/>
    <property type="evidence" value="ECO:0007669"/>
    <property type="project" value="UniProtKB-KW"/>
</dbReference>
<feature type="compositionally biased region" description="Low complexity" evidence="12">
    <location>
        <begin position="254"/>
        <end position="270"/>
    </location>
</feature>
<dbReference type="RefSeq" id="XP_066804810.1">
    <property type="nucleotide sequence ID" value="XM_066944887.1"/>
</dbReference>
<comment type="caution">
    <text evidence="15">The sequence shown here is derived from an EMBL/GenBank/DDBJ whole genome shotgun (WGS) entry which is preliminary data.</text>
</comment>
<feature type="region of interest" description="Disordered" evidence="12">
    <location>
        <begin position="884"/>
        <end position="918"/>
    </location>
</feature>
<evidence type="ECO:0000256" key="11">
    <source>
        <dbReference type="ARBA" id="ARBA00047984"/>
    </source>
</evidence>
<evidence type="ECO:0000256" key="7">
    <source>
        <dbReference type="ARBA" id="ARBA00022806"/>
    </source>
</evidence>
<keyword evidence="9" id="KW-0694">RNA-binding</keyword>
<dbReference type="KEGG" id="kne:92179023"/>
<evidence type="ECO:0000256" key="12">
    <source>
        <dbReference type="SAM" id="MobiDB-lite"/>
    </source>
</evidence>
<comment type="subcellular location">
    <subcellularLocation>
        <location evidence="1">Plastid</location>
        <location evidence="1">Chloroplast</location>
    </subcellularLocation>
</comment>
<dbReference type="FunFam" id="1.20.120.1080:FF:000002">
    <property type="entry name" value="Putative ATP-dependent RNA helicase DHX36"/>
    <property type="match status" value="1"/>
</dbReference>
<dbReference type="InterPro" id="IPR011545">
    <property type="entry name" value="DEAD/DEAH_box_helicase_dom"/>
</dbReference>
<keyword evidence="5" id="KW-0547">Nucleotide-binding</keyword>
<evidence type="ECO:0000256" key="4">
    <source>
        <dbReference type="ARBA" id="ARBA00022640"/>
    </source>
</evidence>
<dbReference type="PROSITE" id="PS51192">
    <property type="entry name" value="HELICASE_ATP_BIND_1"/>
    <property type="match status" value="1"/>
</dbReference>
<evidence type="ECO:0000256" key="2">
    <source>
        <dbReference type="ARBA" id="ARBA00012552"/>
    </source>
</evidence>
<sequence length="1485" mass="163989">MAKKKLSLKPVQRGFATTSAVKKPFTPTSEPATSAEPSKDGPLSSDAVPSLPGAMQAGGDTVVAKGETAQADWDDEGAIERAALQSLAEKLHEKGEKEVSRIIKAIEYDRRLATSFPKLEINQNIRERVLELALEEEQVELRDASQPPIRTIPSAASPSDMEKTLLRLFITFHVLQRLEFREERIEQCILEGLKDGDGWEEALEWMWAHLSENECLRQGEYAKREEPKWIETQEILIDVAVPEEPEEPTNSLKSTETATSPAPTTPSSAAPVSLFQSLDAGAPSDSDSDNDFNTDKVNETWAKLSLELDTLRTAASGVGVGKGKGKKGKSSGVVLETPEIRALKDKIGKVEKEYFFSRKDADIIFKGLKSQRDAAALAEKLKGTTLQDKNASSINPAITGASVSEPQEVNPEAQDVFEAQMDDDENGGLFGGMLDEPAELTSTSEDTSSNTLINVRSMPISKQMSFAGTIPKTILKASLAKSAKQAVITYARLSGASRAARAGLEVRWSTTRRKVWKMEDIACDDMAEAENYVATLALSDLTEEGELSGVNWRMMPPAYRDLWEELDNMRKDREDAGKRDVWAKVKAIYERKAVDPPVEPKVDFSKTSPPNTTTETVQAEQEREERFSEELQNDFGRRRHSAAYQTMLQQRNNLPIASFREQIVSTLHSSQIMVLSGETGCGKSTQLPSFILEDQLAKGRPCKIFVTEPRRISAISLAQRVSQELGDAPGQMGTNSSLVGYSIRLEAKVSAATRLAFVTNGIALRMLESRSSGGSKGTAFDEVTHIIVDEVHERSIESDFLLIVLKNLCQQRKDLKVVLMSATVDADKISTFFGGCPYLSVPGRTFPVQVNYLEDAIEMSGWHIDESSPYAVRGRNFKPSSQMVEWNEEDAKSDSDPSDDEGSGTKTPSTNPAKLSSTRYSSATVSTVNLLDSRQIPYDLIVRLLEKICYEDQALRCFSQATLVFMPGLAEIRKLNDMLGSHPAFGSRDFVVWPLHSSISSEGQSAVFDQPPPGVRKIVISTNIAETGVTIPDITCVIDSGKHREMRYDEKRQLSRLVETYIAQSNAKQRRGRAGRVQEGVAFHLFTKARHDTQLAEHPIPEMLRLSLQDLALRIKILKVPLGKTIESVLLQALDPPSPQNIQRAISTLVEVKALTINEDITPMGRLLSKLPMDVHLGKFLLVAALFKCLDPALTIAATLNSKSPFVTPFGFESQAEAAKKGFAVGNSDFLTLANVFQSWRKASENPNFVRVFCKKNYVSQQNLQQIEELRQQLLAYLVDSSFVESTAAQRQAVSQARFSRGVRTRFVTVPPELNVNGEDVQVLGAAVVSGLYPKLLSLDGAGGGMKTIINQQPVAIHPSSVNRRVSKADFGTNYLAYFTLMQSKRLYAWETGPVDDRALVLLCGDKADFGIPASFFHLDRKIRYNISPKTLLALKKLREQFAQAMTSRLRGKQMNEKQEKWFGLGLRCLSVGVWAEEEASVGVV</sequence>
<dbReference type="Pfam" id="PF00270">
    <property type="entry name" value="DEAD"/>
    <property type="match status" value="1"/>
</dbReference>
<keyword evidence="8" id="KW-0067">ATP-binding</keyword>
<keyword evidence="16" id="KW-1185">Reference proteome</keyword>
<dbReference type="PROSITE" id="PS51194">
    <property type="entry name" value="HELICASE_CTER"/>
    <property type="match status" value="1"/>
</dbReference>
<dbReference type="EC" id="3.6.4.13" evidence="2"/>
<dbReference type="SMART" id="SM00487">
    <property type="entry name" value="DEXDc"/>
    <property type="match status" value="1"/>
</dbReference>
<feature type="region of interest" description="Disordered" evidence="12">
    <location>
        <begin position="17"/>
        <end position="60"/>
    </location>
</feature>
<evidence type="ECO:0000256" key="10">
    <source>
        <dbReference type="ARBA" id="ARBA00022946"/>
    </source>
</evidence>
<reference evidence="15 16" key="1">
    <citation type="journal article" date="2024" name="bioRxiv">
        <title>Comparative genomics of Cryptococcus and Kwoniella reveals pathogenesis evolution and contrasting karyotype dynamics via intercentromeric recombination or chromosome fusion.</title>
        <authorList>
            <person name="Coelho M.A."/>
            <person name="David-Palma M."/>
            <person name="Shea T."/>
            <person name="Bowers K."/>
            <person name="McGinley-Smith S."/>
            <person name="Mohammad A.W."/>
            <person name="Gnirke A."/>
            <person name="Yurkov A.M."/>
            <person name="Nowrousian M."/>
            <person name="Sun S."/>
            <person name="Cuomo C.A."/>
            <person name="Heitman J."/>
        </authorList>
    </citation>
    <scope>NUCLEOTIDE SEQUENCE [LARGE SCALE GENOMIC DNA]</scope>
    <source>
        <strain evidence="15 16">CBS 13917</strain>
    </source>
</reference>
<dbReference type="GO" id="GO:0003724">
    <property type="term" value="F:RNA helicase activity"/>
    <property type="evidence" value="ECO:0007669"/>
    <property type="project" value="UniProtKB-EC"/>
</dbReference>
<evidence type="ECO:0000256" key="5">
    <source>
        <dbReference type="ARBA" id="ARBA00022741"/>
    </source>
</evidence>
<name>A0AAW0Z338_9TREE</name>
<evidence type="ECO:0000256" key="1">
    <source>
        <dbReference type="ARBA" id="ARBA00004229"/>
    </source>
</evidence>
<dbReference type="GO" id="GO:0016787">
    <property type="term" value="F:hydrolase activity"/>
    <property type="evidence" value="ECO:0007669"/>
    <property type="project" value="UniProtKB-KW"/>
</dbReference>
<feature type="compositionally biased region" description="Polar residues" evidence="12">
    <location>
        <begin position="605"/>
        <end position="619"/>
    </location>
</feature>
<dbReference type="SMART" id="SM00847">
    <property type="entry name" value="HA2"/>
    <property type="match status" value="1"/>
</dbReference>
<evidence type="ECO:0000256" key="6">
    <source>
        <dbReference type="ARBA" id="ARBA00022801"/>
    </source>
</evidence>
<dbReference type="Pfam" id="PF00271">
    <property type="entry name" value="Helicase_C"/>
    <property type="match status" value="1"/>
</dbReference>
<evidence type="ECO:0000313" key="16">
    <source>
        <dbReference type="Proteomes" id="UP001388673"/>
    </source>
</evidence>
<gene>
    <name evidence="15" type="ORF">IAR55_001764</name>
</gene>
<dbReference type="Gene3D" id="1.20.120.1080">
    <property type="match status" value="1"/>
</dbReference>
<dbReference type="InterPro" id="IPR011709">
    <property type="entry name" value="DEAD-box_helicase_OB_fold"/>
</dbReference>
<feature type="domain" description="Helicase C-terminal" evidence="14">
    <location>
        <begin position="940"/>
        <end position="1119"/>
    </location>
</feature>
<feature type="compositionally biased region" description="Polar residues" evidence="12">
    <location>
        <begin position="17"/>
        <end position="36"/>
    </location>
</feature>
<dbReference type="FunFam" id="3.40.50.300:FF:000500">
    <property type="entry name" value="ATP-dependent RNA helicase DHX29"/>
    <property type="match status" value="1"/>
</dbReference>
<dbReference type="InterPro" id="IPR007502">
    <property type="entry name" value="Helicase-assoc_dom"/>
</dbReference>
<keyword evidence="6" id="KW-0378">Hydrolase</keyword>